<dbReference type="EMBL" id="CP009285">
    <property type="protein sequence ID" value="AIQ56005.1"/>
    <property type="molecule type" value="Genomic_DNA"/>
</dbReference>
<evidence type="ECO:0000313" key="7">
    <source>
        <dbReference type="Proteomes" id="UP000029518"/>
    </source>
</evidence>
<protein>
    <submittedName>
        <fullName evidence="6">Membrane protein</fullName>
    </submittedName>
</protein>
<evidence type="ECO:0000256" key="3">
    <source>
        <dbReference type="ARBA" id="ARBA00022989"/>
    </source>
</evidence>
<proteinExistence type="predicted"/>
<organism evidence="6 7">
    <name type="scientific">Paenibacillus borealis</name>
    <dbReference type="NCBI Taxonomy" id="160799"/>
    <lineage>
        <taxon>Bacteria</taxon>
        <taxon>Bacillati</taxon>
        <taxon>Bacillota</taxon>
        <taxon>Bacilli</taxon>
        <taxon>Bacillales</taxon>
        <taxon>Paenibacillaceae</taxon>
        <taxon>Paenibacillus</taxon>
    </lineage>
</organism>
<evidence type="ECO:0000256" key="4">
    <source>
        <dbReference type="ARBA" id="ARBA00023136"/>
    </source>
</evidence>
<reference evidence="6" key="1">
    <citation type="submission" date="2014-08" db="EMBL/GenBank/DDBJ databases">
        <title>Comparative genomics of the Paenibacillus odorifer group.</title>
        <authorList>
            <person name="den Bakker H.C."/>
            <person name="Tsai Y.-C.Y.-C."/>
            <person name="Martin N."/>
            <person name="Korlach J."/>
            <person name="Wiedmann M."/>
        </authorList>
    </citation>
    <scope>NUCLEOTIDE SEQUENCE [LARGE SCALE GENOMIC DNA]</scope>
    <source>
        <strain evidence="6">DSM 13188</strain>
    </source>
</reference>
<dbReference type="RefSeq" id="WP_042210323.1">
    <property type="nucleotide sequence ID" value="NZ_CP009285.1"/>
</dbReference>
<dbReference type="PANTHER" id="PTHR36460:SF1">
    <property type="entry name" value="UPF0132 DOMAIN PROTEIN (AFU_ORTHOLOGUE AFUA_3G10255)"/>
    <property type="match status" value="1"/>
</dbReference>
<feature type="transmembrane region" description="Helical" evidence="5">
    <location>
        <begin position="66"/>
        <end position="88"/>
    </location>
</feature>
<comment type="subcellular location">
    <subcellularLocation>
        <location evidence="1">Membrane</location>
        <topology evidence="1">Multi-pass membrane protein</topology>
    </subcellularLocation>
</comment>
<sequence>MSPFRSSTGLPDNIAAALCYFFPFIGAIVFLALEKRSRFVLFHSLQSLIAFGALMVAHVLSGFIPFLGPVVAALLSLLGFAIWLLMIYHALGGRWFKLPWAGQIAESQLRQL</sequence>
<accession>A0A089L7G3</accession>
<keyword evidence="7" id="KW-1185">Reference proteome</keyword>
<feature type="transmembrane region" description="Helical" evidence="5">
    <location>
        <begin position="14"/>
        <end position="33"/>
    </location>
</feature>
<evidence type="ECO:0000256" key="1">
    <source>
        <dbReference type="ARBA" id="ARBA00004141"/>
    </source>
</evidence>
<dbReference type="PANTHER" id="PTHR36460">
    <property type="entry name" value="UPF0132 DOMAIN PROTEIN (AFU_ORTHOLOGUE AFUA_3G10255)"/>
    <property type="match status" value="1"/>
</dbReference>
<evidence type="ECO:0000256" key="5">
    <source>
        <dbReference type="SAM" id="Phobius"/>
    </source>
</evidence>
<evidence type="ECO:0000313" key="6">
    <source>
        <dbReference type="EMBL" id="AIQ56005.1"/>
    </source>
</evidence>
<dbReference type="Proteomes" id="UP000029518">
    <property type="component" value="Chromosome"/>
</dbReference>
<dbReference type="OrthoDB" id="2657448at2"/>
<name>A0A089L7G3_PAEBO</name>
<dbReference type="GO" id="GO:0016020">
    <property type="term" value="C:membrane"/>
    <property type="evidence" value="ECO:0007669"/>
    <property type="project" value="UniProtKB-SubCell"/>
</dbReference>
<keyword evidence="3 5" id="KW-1133">Transmembrane helix</keyword>
<keyword evidence="2 5" id="KW-0812">Transmembrane</keyword>
<keyword evidence="4 5" id="KW-0472">Membrane</keyword>
<dbReference type="AlphaFoldDB" id="A0A089L7G3"/>
<gene>
    <name evidence="6" type="ORF">PBOR_02780</name>
</gene>
<evidence type="ECO:0000256" key="2">
    <source>
        <dbReference type="ARBA" id="ARBA00022692"/>
    </source>
</evidence>
<dbReference type="HOGENOM" id="CLU_095018_3_0_9"/>
<feature type="transmembrane region" description="Helical" evidence="5">
    <location>
        <begin position="40"/>
        <end position="60"/>
    </location>
</feature>
<dbReference type="KEGG" id="pbd:PBOR_02780"/>